<reference evidence="3" key="1">
    <citation type="submission" date="2022-11" db="UniProtKB">
        <authorList>
            <consortium name="WormBaseParasite"/>
        </authorList>
    </citation>
    <scope>IDENTIFICATION</scope>
</reference>
<evidence type="ECO:0000313" key="2">
    <source>
        <dbReference type="Proteomes" id="UP000887566"/>
    </source>
</evidence>
<protein>
    <submittedName>
        <fullName evidence="3">Uncharacterized protein</fullName>
    </submittedName>
</protein>
<name>A0A914WYZ4_9BILA</name>
<proteinExistence type="predicted"/>
<dbReference type="AlphaFoldDB" id="A0A914WYZ4"/>
<feature type="compositionally biased region" description="Basic and acidic residues" evidence="1">
    <location>
        <begin position="85"/>
        <end position="97"/>
    </location>
</feature>
<sequence length="123" mass="13736">MHIKGRDTWLAVHIIARVTPQEEVRTGGGSAADRQARRRPHWMVAASSSGRLHFRAPKFYRSNQTAHRSTVGGGIRRHRPAASDCVDRATARAREGEGSDDGDTEHEQRPLMEVDVHVRIPLV</sequence>
<accession>A0A914WYZ4</accession>
<keyword evidence="2" id="KW-1185">Reference proteome</keyword>
<dbReference type="WBParaSite" id="PSAMB.scaffold564size47081.g7088.t1">
    <property type="protein sequence ID" value="PSAMB.scaffold564size47081.g7088.t1"/>
    <property type="gene ID" value="PSAMB.scaffold564size47081.g7088"/>
</dbReference>
<feature type="region of interest" description="Disordered" evidence="1">
    <location>
        <begin position="63"/>
        <end position="112"/>
    </location>
</feature>
<evidence type="ECO:0000313" key="3">
    <source>
        <dbReference type="WBParaSite" id="PSAMB.scaffold564size47081.g7088.t1"/>
    </source>
</evidence>
<dbReference type="Proteomes" id="UP000887566">
    <property type="component" value="Unplaced"/>
</dbReference>
<organism evidence="2 3">
    <name type="scientific">Plectus sambesii</name>
    <dbReference type="NCBI Taxonomy" id="2011161"/>
    <lineage>
        <taxon>Eukaryota</taxon>
        <taxon>Metazoa</taxon>
        <taxon>Ecdysozoa</taxon>
        <taxon>Nematoda</taxon>
        <taxon>Chromadorea</taxon>
        <taxon>Plectida</taxon>
        <taxon>Plectina</taxon>
        <taxon>Plectoidea</taxon>
        <taxon>Plectidae</taxon>
        <taxon>Plectus</taxon>
    </lineage>
</organism>
<evidence type="ECO:0000256" key="1">
    <source>
        <dbReference type="SAM" id="MobiDB-lite"/>
    </source>
</evidence>